<accession>A0ABX7X5I9</accession>
<dbReference type="PANTHER" id="PTHR34982:SF4">
    <property type="entry name" value="TYPE 3 SECRETION SYSTEM STATOR PROTEIN"/>
    <property type="match status" value="1"/>
</dbReference>
<name>A0ABX7X5I9_9GAMM</name>
<reference evidence="8 9" key="1">
    <citation type="submission" date="2021-04" db="EMBL/GenBank/DDBJ databases">
        <title>Genomics, taxonomy and metabolism of representatives of sulfur bacteria of the genus Thiothrix: Thiothrix fructosivorans QT, Thiothrix unzii A1T and three new species, Thiothrix subterranea sp. nov., Thiothrix litoralis sp. nov. and 'Candidatus Thiothrix anitrata' sp. nov.</title>
        <authorList>
            <person name="Ravin N.V."/>
            <person name="Smolyakov D."/>
            <person name="Rudenko T.S."/>
            <person name="Mardanov A.V."/>
            <person name="Beletsky A.V."/>
            <person name="Markov N.D."/>
            <person name="Fomenkov A.I."/>
            <person name="Roberts R.J."/>
            <person name="Karnachuk O.V."/>
            <person name="Novikov A."/>
            <person name="Grabovich M.Y."/>
        </authorList>
    </citation>
    <scope>NUCLEOTIDE SEQUENCE [LARGE SCALE GENOMIC DNA]</scope>
    <source>
        <strain evidence="8 9">A52</strain>
    </source>
</reference>
<dbReference type="RefSeq" id="WP_210229285.1">
    <property type="nucleotide sequence ID" value="NZ_CP072800.1"/>
</dbReference>
<evidence type="ECO:0000256" key="5">
    <source>
        <dbReference type="ARBA" id="ARBA00024335"/>
    </source>
</evidence>
<protein>
    <recommendedName>
        <fullName evidence="6">Type 3 secretion system stator protein</fullName>
    </recommendedName>
</protein>
<dbReference type="PANTHER" id="PTHR34982">
    <property type="entry name" value="YOP PROTEINS TRANSLOCATION PROTEIN L"/>
    <property type="match status" value="1"/>
</dbReference>
<evidence type="ECO:0000256" key="1">
    <source>
        <dbReference type="ARBA" id="ARBA00004496"/>
    </source>
</evidence>
<keyword evidence="4" id="KW-0653">Protein transport</keyword>
<keyword evidence="2" id="KW-0813">Transport</keyword>
<dbReference type="InterPro" id="IPR051472">
    <property type="entry name" value="T3SS_Stator/FliH"/>
</dbReference>
<evidence type="ECO:0000256" key="3">
    <source>
        <dbReference type="ARBA" id="ARBA00022490"/>
    </source>
</evidence>
<evidence type="ECO:0000259" key="7">
    <source>
        <dbReference type="Pfam" id="PF02108"/>
    </source>
</evidence>
<dbReference type="EMBL" id="CP072800">
    <property type="protein sequence ID" value="QTR51140.1"/>
    <property type="molecule type" value="Genomic_DNA"/>
</dbReference>
<comment type="subcellular location">
    <subcellularLocation>
        <location evidence="1">Cytoplasm</location>
    </subcellularLocation>
</comment>
<evidence type="ECO:0000256" key="6">
    <source>
        <dbReference type="ARBA" id="ARBA00040494"/>
    </source>
</evidence>
<dbReference type="Proteomes" id="UP000672027">
    <property type="component" value="Chromosome"/>
</dbReference>
<dbReference type="InterPro" id="IPR018035">
    <property type="entry name" value="Flagellar_FliH/T3SS_HrpE"/>
</dbReference>
<comment type="similarity">
    <text evidence="5">Belongs to the SctL stator family.</text>
</comment>
<keyword evidence="3" id="KW-0963">Cytoplasm</keyword>
<keyword evidence="9" id="KW-1185">Reference proteome</keyword>
<dbReference type="InterPro" id="IPR012842">
    <property type="entry name" value="T3SS_SctL/SctL2"/>
</dbReference>
<gene>
    <name evidence="8" type="primary">sctL</name>
    <name evidence="8" type="ORF">J8380_06185</name>
</gene>
<proteinExistence type="inferred from homology"/>
<organism evidence="8 9">
    <name type="scientific">Candidatus Thiothrix anitrata</name>
    <dbReference type="NCBI Taxonomy" id="2823902"/>
    <lineage>
        <taxon>Bacteria</taxon>
        <taxon>Pseudomonadati</taxon>
        <taxon>Pseudomonadota</taxon>
        <taxon>Gammaproteobacteria</taxon>
        <taxon>Thiotrichales</taxon>
        <taxon>Thiotrichaceae</taxon>
        <taxon>Thiothrix</taxon>
    </lineage>
</organism>
<feature type="domain" description="Flagellar assembly protein FliH/Type III secretion system HrpE" evidence="7">
    <location>
        <begin position="74"/>
        <end position="189"/>
    </location>
</feature>
<dbReference type="NCBIfam" id="TIGR02499">
    <property type="entry name" value="HrpE_YscL_not"/>
    <property type="match status" value="1"/>
</dbReference>
<sequence>MEKFFSIKPLGAQLQAGQRVLKAADYQQILTYEQHLQQLELRYRQREKVAAVALAKSIQRGLEEGQERANRQAAEQMVLFAGRVNDTLARIEDELVEVVTAAVRKVILGVDQEERVRNAVQAGLELVRGSHKLLVRVHPQQQAVVAAQLDAIQHRFTNLEVVGDQELKLDDCILESDLGIVNAGVGQQLLVIEQALRMAFSRREPS</sequence>
<evidence type="ECO:0000256" key="2">
    <source>
        <dbReference type="ARBA" id="ARBA00022448"/>
    </source>
</evidence>
<evidence type="ECO:0000313" key="9">
    <source>
        <dbReference type="Proteomes" id="UP000672027"/>
    </source>
</evidence>
<evidence type="ECO:0000313" key="8">
    <source>
        <dbReference type="EMBL" id="QTR51140.1"/>
    </source>
</evidence>
<evidence type="ECO:0000256" key="4">
    <source>
        <dbReference type="ARBA" id="ARBA00022927"/>
    </source>
</evidence>
<dbReference type="Pfam" id="PF02108">
    <property type="entry name" value="FliH"/>
    <property type="match status" value="1"/>
</dbReference>